<comment type="caution">
    <text evidence="10">The sequence shown here is derived from an EMBL/GenBank/DDBJ whole genome shotgun (WGS) entry which is preliminary data.</text>
</comment>
<feature type="transmembrane region" description="Helical" evidence="8">
    <location>
        <begin position="12"/>
        <end position="35"/>
    </location>
</feature>
<evidence type="ECO:0000313" key="11">
    <source>
        <dbReference type="Proteomes" id="UP000182661"/>
    </source>
</evidence>
<dbReference type="PANTHER" id="PTHR43848">
    <property type="entry name" value="PUTRESCINE TRANSPORT SYSTEM PERMEASE PROTEIN POTI"/>
    <property type="match status" value="1"/>
</dbReference>
<dbReference type="InterPro" id="IPR051789">
    <property type="entry name" value="Bact_Polyamine_Transport"/>
</dbReference>
<dbReference type="OrthoDB" id="9809681at2"/>
<keyword evidence="6 8" id="KW-1133">Transmembrane helix</keyword>
<dbReference type="SUPFAM" id="SSF161098">
    <property type="entry name" value="MetI-like"/>
    <property type="match status" value="1"/>
</dbReference>
<dbReference type="PROSITE" id="PS50928">
    <property type="entry name" value="ABC_TM1"/>
    <property type="match status" value="1"/>
</dbReference>
<dbReference type="Proteomes" id="UP000182661">
    <property type="component" value="Unassembled WGS sequence"/>
</dbReference>
<accession>A0A657LVL3</accession>
<sequence length="264" mass="28688">MTMRNIVISAASWVYATLVFGFIFLPVAVLVLFSFQDGRLPVPPFNGFSTQWYAAIFADRKLMAALGNSFVVALLSSAIACVLGFLAAYALARHKLPGSALQRGLLIAPMTVSYLIIALGLLTVLNTFGIPLSLWTVGIGHVVINLPLCFAIIYSSMGDHHINIERAARDLGAGDLKVMVLVTAPMLMPSILAAFFLSVTFSWDEFIIAFLLSRFDVTLPVEIWSLLRSGLNPKTNAIGSLVFLVSVAVLMLLEFTLFRKTGKS</sequence>
<dbReference type="PANTHER" id="PTHR43848:SF2">
    <property type="entry name" value="PUTRESCINE TRANSPORT SYSTEM PERMEASE PROTEIN POTI"/>
    <property type="match status" value="1"/>
</dbReference>
<dbReference type="InterPro" id="IPR035906">
    <property type="entry name" value="MetI-like_sf"/>
</dbReference>
<keyword evidence="11" id="KW-1185">Reference proteome</keyword>
<evidence type="ECO:0000256" key="5">
    <source>
        <dbReference type="ARBA" id="ARBA00022692"/>
    </source>
</evidence>
<gene>
    <name evidence="10" type="ORF">AX760_15120</name>
</gene>
<proteinExistence type="inferred from homology"/>
<reference evidence="10 11" key="1">
    <citation type="submission" date="2016-02" db="EMBL/GenBank/DDBJ databases">
        <title>Genome sequencing of a beta-galactosidase producing bacteria Rhizobium sp. 59.</title>
        <authorList>
            <person name="Wang D."/>
            <person name="Kot W."/>
            <person name="Qin Y."/>
            <person name="Hansen L."/>
            <person name="Naqvi K."/>
            <person name="Rensing C."/>
        </authorList>
    </citation>
    <scope>NUCLEOTIDE SEQUENCE [LARGE SCALE GENOMIC DNA]</scope>
    <source>
        <strain evidence="10 11">59</strain>
    </source>
</reference>
<keyword evidence="4" id="KW-1003">Cell membrane</keyword>
<organism evidence="10 11">
    <name type="scientific">Pararhizobium antarcticum</name>
    <dbReference type="NCBI Taxonomy" id="1798805"/>
    <lineage>
        <taxon>Bacteria</taxon>
        <taxon>Pseudomonadati</taxon>
        <taxon>Pseudomonadota</taxon>
        <taxon>Alphaproteobacteria</taxon>
        <taxon>Hyphomicrobiales</taxon>
        <taxon>Rhizobiaceae</taxon>
        <taxon>Rhizobium/Agrobacterium group</taxon>
        <taxon>Pararhizobium</taxon>
    </lineage>
</organism>
<dbReference type="CDD" id="cd06261">
    <property type="entry name" value="TM_PBP2"/>
    <property type="match status" value="1"/>
</dbReference>
<dbReference type="AlphaFoldDB" id="A0A657LVL3"/>
<feature type="transmembrane region" description="Helical" evidence="8">
    <location>
        <begin position="104"/>
        <end position="128"/>
    </location>
</feature>
<protein>
    <submittedName>
        <fullName evidence="10">ABC transporter permease</fullName>
    </submittedName>
</protein>
<evidence type="ECO:0000256" key="4">
    <source>
        <dbReference type="ARBA" id="ARBA00022475"/>
    </source>
</evidence>
<comment type="subcellular location">
    <subcellularLocation>
        <location evidence="1 8">Cell membrane</location>
        <topology evidence="1 8">Multi-pass membrane protein</topology>
    </subcellularLocation>
</comment>
<evidence type="ECO:0000256" key="3">
    <source>
        <dbReference type="ARBA" id="ARBA00022448"/>
    </source>
</evidence>
<dbReference type="GO" id="GO:0005886">
    <property type="term" value="C:plasma membrane"/>
    <property type="evidence" value="ECO:0007669"/>
    <property type="project" value="UniProtKB-SubCell"/>
</dbReference>
<evidence type="ECO:0000259" key="9">
    <source>
        <dbReference type="PROSITE" id="PS50928"/>
    </source>
</evidence>
<evidence type="ECO:0000256" key="2">
    <source>
        <dbReference type="ARBA" id="ARBA00007069"/>
    </source>
</evidence>
<dbReference type="Gene3D" id="1.10.3720.10">
    <property type="entry name" value="MetI-like"/>
    <property type="match status" value="1"/>
</dbReference>
<feature type="transmembrane region" description="Helical" evidence="8">
    <location>
        <begin position="237"/>
        <end position="258"/>
    </location>
</feature>
<dbReference type="InterPro" id="IPR000515">
    <property type="entry name" value="MetI-like"/>
</dbReference>
<feature type="domain" description="ABC transmembrane type-1" evidence="9">
    <location>
        <begin position="66"/>
        <end position="253"/>
    </location>
</feature>
<evidence type="ECO:0000256" key="6">
    <source>
        <dbReference type="ARBA" id="ARBA00022989"/>
    </source>
</evidence>
<evidence type="ECO:0000256" key="1">
    <source>
        <dbReference type="ARBA" id="ARBA00004651"/>
    </source>
</evidence>
<keyword evidence="3 8" id="KW-0813">Transport</keyword>
<dbReference type="GO" id="GO:0055085">
    <property type="term" value="P:transmembrane transport"/>
    <property type="evidence" value="ECO:0007669"/>
    <property type="project" value="InterPro"/>
</dbReference>
<name>A0A657LVL3_9HYPH</name>
<evidence type="ECO:0000256" key="7">
    <source>
        <dbReference type="ARBA" id="ARBA00023136"/>
    </source>
</evidence>
<comment type="similarity">
    <text evidence="2">Belongs to the binding-protein-dependent transport system permease family. CysTW subfamily.</text>
</comment>
<feature type="transmembrane region" description="Helical" evidence="8">
    <location>
        <begin position="134"/>
        <end position="157"/>
    </location>
</feature>
<evidence type="ECO:0000313" key="10">
    <source>
        <dbReference type="EMBL" id="OJF98295.1"/>
    </source>
</evidence>
<evidence type="ECO:0000256" key="8">
    <source>
        <dbReference type="RuleBase" id="RU363032"/>
    </source>
</evidence>
<feature type="transmembrane region" description="Helical" evidence="8">
    <location>
        <begin position="70"/>
        <end position="92"/>
    </location>
</feature>
<keyword evidence="5 8" id="KW-0812">Transmembrane</keyword>
<dbReference type="EMBL" id="LSRP01000077">
    <property type="protein sequence ID" value="OJF98295.1"/>
    <property type="molecule type" value="Genomic_DNA"/>
</dbReference>
<keyword evidence="7 8" id="KW-0472">Membrane</keyword>
<dbReference type="Pfam" id="PF00528">
    <property type="entry name" value="BPD_transp_1"/>
    <property type="match status" value="1"/>
</dbReference>
<feature type="transmembrane region" description="Helical" evidence="8">
    <location>
        <begin position="178"/>
        <end position="203"/>
    </location>
</feature>